<protein>
    <submittedName>
        <fullName evidence="2">Unannotated protein</fullName>
    </submittedName>
</protein>
<feature type="region of interest" description="Disordered" evidence="1">
    <location>
        <begin position="81"/>
        <end position="116"/>
    </location>
</feature>
<sequence length="116" mass="12098">MSEIAPVSLFTAITDTTATLSRSVNTARMTSGSTDPAEVTGTTVPPTCSTQCNTAWCSDAPQTAVPPVRRVAPRTAALSPSVPPLVKITSPGRHPMTSATTSRASSITWRASRAKR</sequence>
<organism evidence="2">
    <name type="scientific">freshwater metagenome</name>
    <dbReference type="NCBI Taxonomy" id="449393"/>
    <lineage>
        <taxon>unclassified sequences</taxon>
        <taxon>metagenomes</taxon>
        <taxon>ecological metagenomes</taxon>
    </lineage>
</organism>
<dbReference type="EMBL" id="CAFBQH010000156">
    <property type="protein sequence ID" value="CAB5057463.1"/>
    <property type="molecule type" value="Genomic_DNA"/>
</dbReference>
<gene>
    <name evidence="2" type="ORF">UFOPK4293_01640</name>
</gene>
<reference evidence="2" key="1">
    <citation type="submission" date="2020-05" db="EMBL/GenBank/DDBJ databases">
        <authorList>
            <person name="Chiriac C."/>
            <person name="Salcher M."/>
            <person name="Ghai R."/>
            <person name="Kavagutti S V."/>
        </authorList>
    </citation>
    <scope>NUCLEOTIDE SEQUENCE</scope>
</reference>
<feature type="compositionally biased region" description="Low complexity" evidence="1">
    <location>
        <begin position="97"/>
        <end position="116"/>
    </location>
</feature>
<evidence type="ECO:0000256" key="1">
    <source>
        <dbReference type="SAM" id="MobiDB-lite"/>
    </source>
</evidence>
<accession>A0A6J7TV01</accession>
<dbReference type="AlphaFoldDB" id="A0A6J7TV01"/>
<proteinExistence type="predicted"/>
<evidence type="ECO:0000313" key="2">
    <source>
        <dbReference type="EMBL" id="CAB5057463.1"/>
    </source>
</evidence>
<name>A0A6J7TV01_9ZZZZ</name>